<organism evidence="1 2">
    <name type="scientific">Heterobasidion irregulare (strain TC 32-1)</name>
    <dbReference type="NCBI Taxonomy" id="747525"/>
    <lineage>
        <taxon>Eukaryota</taxon>
        <taxon>Fungi</taxon>
        <taxon>Dikarya</taxon>
        <taxon>Basidiomycota</taxon>
        <taxon>Agaricomycotina</taxon>
        <taxon>Agaricomycetes</taxon>
        <taxon>Russulales</taxon>
        <taxon>Bondarzewiaceae</taxon>
        <taxon>Heterobasidion</taxon>
        <taxon>Heterobasidion annosum species complex</taxon>
    </lineage>
</organism>
<name>W4JQH0_HETIT</name>
<dbReference type="EMBL" id="KI925465">
    <property type="protein sequence ID" value="ETW75734.1"/>
    <property type="molecule type" value="Genomic_DNA"/>
</dbReference>
<dbReference type="Proteomes" id="UP000030671">
    <property type="component" value="Unassembled WGS sequence"/>
</dbReference>
<sequence length="101" mass="12110">MPAASFRWDLEEELWLKQRVLEEYPEQSEATRPDWYRQVITDFKDRFQHVPTPTDGDFDRLMEGDEGDKWDKAPERMFKIDHFWICTCAAYEPPSNDSSAY</sequence>
<proteinExistence type="predicted"/>
<gene>
    <name evidence="1" type="ORF">HETIRDRAFT_412125</name>
</gene>
<reference evidence="1 2" key="1">
    <citation type="journal article" date="2012" name="New Phytol.">
        <title>Insight into trade-off between wood decay and parasitism from the genome of a fungal forest pathogen.</title>
        <authorList>
            <person name="Olson A."/>
            <person name="Aerts A."/>
            <person name="Asiegbu F."/>
            <person name="Belbahri L."/>
            <person name="Bouzid O."/>
            <person name="Broberg A."/>
            <person name="Canback B."/>
            <person name="Coutinho P.M."/>
            <person name="Cullen D."/>
            <person name="Dalman K."/>
            <person name="Deflorio G."/>
            <person name="van Diepen L.T."/>
            <person name="Dunand C."/>
            <person name="Duplessis S."/>
            <person name="Durling M."/>
            <person name="Gonthier P."/>
            <person name="Grimwood J."/>
            <person name="Fossdal C.G."/>
            <person name="Hansson D."/>
            <person name="Henrissat B."/>
            <person name="Hietala A."/>
            <person name="Himmelstrand K."/>
            <person name="Hoffmeister D."/>
            <person name="Hogberg N."/>
            <person name="James T.Y."/>
            <person name="Karlsson M."/>
            <person name="Kohler A."/>
            <person name="Kues U."/>
            <person name="Lee Y.H."/>
            <person name="Lin Y.C."/>
            <person name="Lind M."/>
            <person name="Lindquist E."/>
            <person name="Lombard V."/>
            <person name="Lucas S."/>
            <person name="Lunden K."/>
            <person name="Morin E."/>
            <person name="Murat C."/>
            <person name="Park J."/>
            <person name="Raffaello T."/>
            <person name="Rouze P."/>
            <person name="Salamov A."/>
            <person name="Schmutz J."/>
            <person name="Solheim H."/>
            <person name="Stahlberg J."/>
            <person name="Velez H."/>
            <person name="de Vries R.P."/>
            <person name="Wiebenga A."/>
            <person name="Woodward S."/>
            <person name="Yakovlev I."/>
            <person name="Garbelotto M."/>
            <person name="Martin F."/>
            <person name="Grigoriev I.V."/>
            <person name="Stenlid J."/>
        </authorList>
    </citation>
    <scope>NUCLEOTIDE SEQUENCE [LARGE SCALE GENOMIC DNA]</scope>
    <source>
        <strain evidence="1 2">TC 32-1</strain>
    </source>
</reference>
<keyword evidence="2" id="KW-1185">Reference proteome</keyword>
<dbReference type="RefSeq" id="XP_009551995.1">
    <property type="nucleotide sequence ID" value="XM_009553700.1"/>
</dbReference>
<evidence type="ECO:0000313" key="1">
    <source>
        <dbReference type="EMBL" id="ETW75734.1"/>
    </source>
</evidence>
<dbReference type="InParanoid" id="W4JQH0"/>
<dbReference type="AlphaFoldDB" id="W4JQH0"/>
<dbReference type="GeneID" id="20673001"/>
<protein>
    <submittedName>
        <fullName evidence="1">Uncharacterized protein</fullName>
    </submittedName>
</protein>
<dbReference type="HOGENOM" id="CLU_2292066_0_0_1"/>
<accession>W4JQH0</accession>
<evidence type="ECO:0000313" key="2">
    <source>
        <dbReference type="Proteomes" id="UP000030671"/>
    </source>
</evidence>
<dbReference type="KEGG" id="hir:HETIRDRAFT_412125"/>